<evidence type="ECO:0000256" key="4">
    <source>
        <dbReference type="ARBA" id="ARBA00022692"/>
    </source>
</evidence>
<sequence length="343" mass="37737">MGTLAFWVALFMFGALVIYVLTGGADFGGGIVALLARGPRREAIRELVFHALAPIWEANHVWLIVAIVLLFVAFPKVFAAVTTALHIPLTLMLIGIVLRGAAFVFAQYDEETSRARYWWQRVFMWSSLLTPVTFGVVVGAVASGRIRVEPQTGLVQVGFVEGWWALFPFLVGGFAATLFAYLASVYLLLETEDVGIREWLRKLALGLGVALGVGAWVTLWWAQHETLTVYDRLVHSPLAQPFHLVTGVAALLALLALWRRRYTLARISAATQAVAIMTGWGLAQYPALLVPDMTIANSAAPDTVLRPLLIALILGSVVLIPSFGYLYWVFKQHTLAVRQRAPQ</sequence>
<feature type="transmembrane region" description="Helical" evidence="7">
    <location>
        <begin position="242"/>
        <end position="258"/>
    </location>
</feature>
<name>A0A0P6YFJ5_9CHLR</name>
<proteinExistence type="inferred from homology"/>
<dbReference type="PANTHER" id="PTHR43141:SF4">
    <property type="entry name" value="CYTOCHROME BD2 SUBUNIT II"/>
    <property type="match status" value="1"/>
</dbReference>
<feature type="transmembrane region" description="Helical" evidence="7">
    <location>
        <begin position="6"/>
        <end position="35"/>
    </location>
</feature>
<feature type="transmembrane region" description="Helical" evidence="7">
    <location>
        <begin position="308"/>
        <end position="330"/>
    </location>
</feature>
<evidence type="ECO:0000256" key="3">
    <source>
        <dbReference type="ARBA" id="ARBA00022475"/>
    </source>
</evidence>
<evidence type="ECO:0000313" key="9">
    <source>
        <dbReference type="Proteomes" id="UP000050502"/>
    </source>
</evidence>
<evidence type="ECO:0000256" key="7">
    <source>
        <dbReference type="SAM" id="Phobius"/>
    </source>
</evidence>
<comment type="similarity">
    <text evidence="2">Belongs to the cytochrome ubiquinol oxidase subunit 2 family.</text>
</comment>
<evidence type="ECO:0000256" key="2">
    <source>
        <dbReference type="ARBA" id="ARBA00007543"/>
    </source>
</evidence>
<organism evidence="8 9">
    <name type="scientific">Ardenticatena maritima</name>
    <dbReference type="NCBI Taxonomy" id="872965"/>
    <lineage>
        <taxon>Bacteria</taxon>
        <taxon>Bacillati</taxon>
        <taxon>Chloroflexota</taxon>
        <taxon>Ardenticatenia</taxon>
        <taxon>Ardenticatenales</taxon>
        <taxon>Ardenticatenaceae</taxon>
        <taxon>Ardenticatena</taxon>
    </lineage>
</organism>
<dbReference type="PATRIC" id="fig|872965.6.peg.1112"/>
<dbReference type="RefSeq" id="WP_054493536.1">
    <property type="nucleotide sequence ID" value="NZ_BBZA01000183.1"/>
</dbReference>
<dbReference type="InterPro" id="IPR003317">
    <property type="entry name" value="Cyt-d_oxidase_su2"/>
</dbReference>
<dbReference type="GO" id="GO:0019646">
    <property type="term" value="P:aerobic electron transport chain"/>
    <property type="evidence" value="ECO:0007669"/>
    <property type="project" value="TreeGrafter"/>
</dbReference>
<gene>
    <name evidence="8" type="ORF">SE16_05435</name>
</gene>
<dbReference type="Proteomes" id="UP000050502">
    <property type="component" value="Unassembled WGS sequence"/>
</dbReference>
<dbReference type="GO" id="GO:0016682">
    <property type="term" value="F:oxidoreductase activity, acting on diphenols and related substances as donors, oxygen as acceptor"/>
    <property type="evidence" value="ECO:0007669"/>
    <property type="project" value="TreeGrafter"/>
</dbReference>
<reference evidence="8 9" key="1">
    <citation type="submission" date="2015-07" db="EMBL/GenBank/DDBJ databases">
        <title>Whole genome sequence of Ardenticatena maritima DSM 23922.</title>
        <authorList>
            <person name="Hemp J."/>
            <person name="Ward L.M."/>
            <person name="Pace L.A."/>
            <person name="Fischer W.W."/>
        </authorList>
    </citation>
    <scope>NUCLEOTIDE SEQUENCE [LARGE SCALE GENOMIC DNA]</scope>
    <source>
        <strain evidence="8 9">110S</strain>
    </source>
</reference>
<keyword evidence="3" id="KW-1003">Cell membrane</keyword>
<evidence type="ECO:0000256" key="1">
    <source>
        <dbReference type="ARBA" id="ARBA00004651"/>
    </source>
</evidence>
<dbReference type="PANTHER" id="PTHR43141">
    <property type="entry name" value="CYTOCHROME BD2 SUBUNIT II"/>
    <property type="match status" value="1"/>
</dbReference>
<dbReference type="OrthoDB" id="9776710at2"/>
<protein>
    <recommendedName>
        <fullName evidence="10">Cytochrome d ubiquinol oxidase subunit II</fullName>
    </recommendedName>
</protein>
<dbReference type="GO" id="GO:0005886">
    <property type="term" value="C:plasma membrane"/>
    <property type="evidence" value="ECO:0007669"/>
    <property type="project" value="UniProtKB-SubCell"/>
</dbReference>
<feature type="transmembrane region" description="Helical" evidence="7">
    <location>
        <begin position="163"/>
        <end position="188"/>
    </location>
</feature>
<feature type="transmembrane region" description="Helical" evidence="7">
    <location>
        <begin position="77"/>
        <end position="101"/>
    </location>
</feature>
<accession>A0A0P6YFJ5</accession>
<dbReference type="GO" id="GO:0009055">
    <property type="term" value="F:electron transfer activity"/>
    <property type="evidence" value="ECO:0007669"/>
    <property type="project" value="TreeGrafter"/>
</dbReference>
<keyword evidence="4 7" id="KW-0812">Transmembrane</keyword>
<comment type="subcellular location">
    <subcellularLocation>
        <location evidence="1">Cell membrane</location>
        <topology evidence="1">Multi-pass membrane protein</topology>
    </subcellularLocation>
</comment>
<dbReference type="EMBL" id="LGKN01000004">
    <property type="protein sequence ID" value="KPL88280.1"/>
    <property type="molecule type" value="Genomic_DNA"/>
</dbReference>
<feature type="transmembrane region" description="Helical" evidence="7">
    <location>
        <begin position="200"/>
        <end position="222"/>
    </location>
</feature>
<evidence type="ECO:0000256" key="5">
    <source>
        <dbReference type="ARBA" id="ARBA00022989"/>
    </source>
</evidence>
<evidence type="ECO:0000313" key="8">
    <source>
        <dbReference type="EMBL" id="KPL88280.1"/>
    </source>
</evidence>
<evidence type="ECO:0000256" key="6">
    <source>
        <dbReference type="ARBA" id="ARBA00023136"/>
    </source>
</evidence>
<feature type="transmembrane region" description="Helical" evidence="7">
    <location>
        <begin position="122"/>
        <end position="143"/>
    </location>
</feature>
<keyword evidence="6 7" id="KW-0472">Membrane</keyword>
<evidence type="ECO:0008006" key="10">
    <source>
        <dbReference type="Google" id="ProtNLM"/>
    </source>
</evidence>
<keyword evidence="5 7" id="KW-1133">Transmembrane helix</keyword>
<feature type="transmembrane region" description="Helical" evidence="7">
    <location>
        <begin position="270"/>
        <end position="288"/>
    </location>
</feature>
<dbReference type="Pfam" id="PF02322">
    <property type="entry name" value="Cyt_bd_oxida_II"/>
    <property type="match status" value="1"/>
</dbReference>
<dbReference type="AlphaFoldDB" id="A0A0P6YFJ5"/>
<dbReference type="GO" id="GO:0070069">
    <property type="term" value="C:cytochrome complex"/>
    <property type="evidence" value="ECO:0007669"/>
    <property type="project" value="TreeGrafter"/>
</dbReference>
<feature type="transmembrane region" description="Helical" evidence="7">
    <location>
        <begin position="47"/>
        <end position="71"/>
    </location>
</feature>
<comment type="caution">
    <text evidence="8">The sequence shown here is derived from an EMBL/GenBank/DDBJ whole genome shotgun (WGS) entry which is preliminary data.</text>
</comment>